<dbReference type="Gene3D" id="3.40.50.200">
    <property type="entry name" value="Peptidase S8/S53 domain"/>
    <property type="match status" value="1"/>
</dbReference>
<comment type="similarity">
    <text evidence="1">Belongs to the peptidase S8 family.</text>
</comment>
<organism evidence="6 7">
    <name type="scientific">Zopfia rhizophila CBS 207.26</name>
    <dbReference type="NCBI Taxonomy" id="1314779"/>
    <lineage>
        <taxon>Eukaryota</taxon>
        <taxon>Fungi</taxon>
        <taxon>Dikarya</taxon>
        <taxon>Ascomycota</taxon>
        <taxon>Pezizomycotina</taxon>
        <taxon>Dothideomycetes</taxon>
        <taxon>Dothideomycetes incertae sedis</taxon>
        <taxon>Zopfiaceae</taxon>
        <taxon>Zopfia</taxon>
    </lineage>
</organism>
<dbReference type="EMBL" id="ML994621">
    <property type="protein sequence ID" value="KAF2189300.1"/>
    <property type="molecule type" value="Genomic_DNA"/>
</dbReference>
<dbReference type="InterPro" id="IPR000209">
    <property type="entry name" value="Peptidase_S8/S53_dom"/>
</dbReference>
<evidence type="ECO:0000256" key="4">
    <source>
        <dbReference type="ARBA" id="ARBA00022825"/>
    </source>
</evidence>
<reference evidence="6" key="1">
    <citation type="journal article" date="2020" name="Stud. Mycol.">
        <title>101 Dothideomycetes genomes: a test case for predicting lifestyles and emergence of pathogens.</title>
        <authorList>
            <person name="Haridas S."/>
            <person name="Albert R."/>
            <person name="Binder M."/>
            <person name="Bloem J."/>
            <person name="Labutti K."/>
            <person name="Salamov A."/>
            <person name="Andreopoulos B."/>
            <person name="Baker S."/>
            <person name="Barry K."/>
            <person name="Bills G."/>
            <person name="Bluhm B."/>
            <person name="Cannon C."/>
            <person name="Castanera R."/>
            <person name="Culley D."/>
            <person name="Daum C."/>
            <person name="Ezra D."/>
            <person name="Gonzalez J."/>
            <person name="Henrissat B."/>
            <person name="Kuo A."/>
            <person name="Liang C."/>
            <person name="Lipzen A."/>
            <person name="Lutzoni F."/>
            <person name="Magnuson J."/>
            <person name="Mondo S."/>
            <person name="Nolan M."/>
            <person name="Ohm R."/>
            <person name="Pangilinan J."/>
            <person name="Park H.-J."/>
            <person name="Ramirez L."/>
            <person name="Alfaro M."/>
            <person name="Sun H."/>
            <person name="Tritt A."/>
            <person name="Yoshinaga Y."/>
            <person name="Zwiers L.-H."/>
            <person name="Turgeon B."/>
            <person name="Goodwin S."/>
            <person name="Spatafora J."/>
            <person name="Crous P."/>
            <person name="Grigoriev I."/>
        </authorList>
    </citation>
    <scope>NUCLEOTIDE SEQUENCE</scope>
    <source>
        <strain evidence="6">CBS 207.26</strain>
    </source>
</reference>
<dbReference type="GO" id="GO:0006508">
    <property type="term" value="P:proteolysis"/>
    <property type="evidence" value="ECO:0007669"/>
    <property type="project" value="UniProtKB-KW"/>
</dbReference>
<evidence type="ECO:0000313" key="6">
    <source>
        <dbReference type="EMBL" id="KAF2189300.1"/>
    </source>
</evidence>
<dbReference type="OrthoDB" id="206201at2759"/>
<dbReference type="InterPro" id="IPR051048">
    <property type="entry name" value="Peptidase_S8/S53_subtilisin"/>
</dbReference>
<dbReference type="SUPFAM" id="SSF52743">
    <property type="entry name" value="Subtilisin-like"/>
    <property type="match status" value="1"/>
</dbReference>
<feature type="domain" description="Peptidase S8/S53" evidence="5">
    <location>
        <begin position="10"/>
        <end position="137"/>
    </location>
</feature>
<keyword evidence="3" id="KW-0378">Hydrolase</keyword>
<evidence type="ECO:0000259" key="5">
    <source>
        <dbReference type="Pfam" id="PF00082"/>
    </source>
</evidence>
<dbReference type="PROSITE" id="PS00138">
    <property type="entry name" value="SUBTILASE_SER"/>
    <property type="match status" value="1"/>
</dbReference>
<keyword evidence="4" id="KW-0720">Serine protease</keyword>
<dbReference type="PANTHER" id="PTHR43399">
    <property type="entry name" value="SUBTILISIN-RELATED"/>
    <property type="match status" value="1"/>
</dbReference>
<dbReference type="CDD" id="cd00306">
    <property type="entry name" value="Peptidases_S8_S53"/>
    <property type="match status" value="1"/>
</dbReference>
<gene>
    <name evidence="6" type="ORF">K469DRAFT_62804</name>
</gene>
<sequence>MASTRWKMMMDTALDHAIDKRKANIISMSFGWEHDGHEGLRETIAGNKDVLLFAATSNDGRGIKYPARAEEVIAVDAAHSNGKPSSDNPSQSNEKLERFTALGVDIQSVVQTERKSGTSFATPVAAGTAALLLEFAKQPPLCHSQKVLTRLNTRSDMLRVFREILCWENGDFKFIDISKFEHFCGEDEYGKKEIWFHWRSRRYQAAKTIVNLLRKRYGENFARDMEEECERELQLQTRSG</sequence>
<name>A0A6A6EGP6_9PEZI</name>
<dbReference type="InterPro" id="IPR023828">
    <property type="entry name" value="Peptidase_S8_Ser-AS"/>
</dbReference>
<protein>
    <submittedName>
        <fullName evidence="6">Subtilisin-like protein</fullName>
    </submittedName>
</protein>
<evidence type="ECO:0000256" key="2">
    <source>
        <dbReference type="ARBA" id="ARBA00022670"/>
    </source>
</evidence>
<dbReference type="GO" id="GO:0004252">
    <property type="term" value="F:serine-type endopeptidase activity"/>
    <property type="evidence" value="ECO:0007669"/>
    <property type="project" value="InterPro"/>
</dbReference>
<dbReference type="Proteomes" id="UP000800200">
    <property type="component" value="Unassembled WGS sequence"/>
</dbReference>
<keyword evidence="2" id="KW-0645">Protease</keyword>
<keyword evidence="7" id="KW-1185">Reference proteome</keyword>
<dbReference type="Pfam" id="PF00082">
    <property type="entry name" value="Peptidase_S8"/>
    <property type="match status" value="1"/>
</dbReference>
<dbReference type="AlphaFoldDB" id="A0A6A6EGP6"/>
<evidence type="ECO:0000256" key="3">
    <source>
        <dbReference type="ARBA" id="ARBA00022801"/>
    </source>
</evidence>
<dbReference type="InterPro" id="IPR036852">
    <property type="entry name" value="Peptidase_S8/S53_dom_sf"/>
</dbReference>
<proteinExistence type="inferred from homology"/>
<evidence type="ECO:0000313" key="7">
    <source>
        <dbReference type="Proteomes" id="UP000800200"/>
    </source>
</evidence>
<evidence type="ECO:0000256" key="1">
    <source>
        <dbReference type="ARBA" id="ARBA00011073"/>
    </source>
</evidence>
<dbReference type="PANTHER" id="PTHR43399:SF4">
    <property type="entry name" value="CELL WALL-ASSOCIATED PROTEASE"/>
    <property type="match status" value="1"/>
</dbReference>
<accession>A0A6A6EGP6</accession>